<accession>A0ABQ7BD47</accession>
<keyword evidence="2" id="KW-1185">Reference proteome</keyword>
<name>A0ABQ7BD47_BRACR</name>
<protein>
    <submittedName>
        <fullName evidence="1">Uncharacterized protein</fullName>
    </submittedName>
</protein>
<proteinExistence type="predicted"/>
<evidence type="ECO:0000313" key="2">
    <source>
        <dbReference type="Proteomes" id="UP000266723"/>
    </source>
</evidence>
<dbReference type="Proteomes" id="UP000266723">
    <property type="component" value="Unassembled WGS sequence"/>
</dbReference>
<reference evidence="1 2" key="1">
    <citation type="journal article" date="2020" name="BMC Genomics">
        <title>Intraspecific diversification of the crop wild relative Brassica cretica Lam. using demographic model selection.</title>
        <authorList>
            <person name="Kioukis A."/>
            <person name="Michalopoulou V.A."/>
            <person name="Briers L."/>
            <person name="Pirintsos S."/>
            <person name="Studholme D.J."/>
            <person name="Pavlidis P."/>
            <person name="Sarris P.F."/>
        </authorList>
    </citation>
    <scope>NUCLEOTIDE SEQUENCE [LARGE SCALE GENOMIC DNA]</scope>
    <source>
        <strain evidence="2">cv. PFS-1207/04</strain>
    </source>
</reference>
<comment type="caution">
    <text evidence="1">The sequence shown here is derived from an EMBL/GenBank/DDBJ whole genome shotgun (WGS) entry which is preliminary data.</text>
</comment>
<evidence type="ECO:0000313" key="1">
    <source>
        <dbReference type="EMBL" id="KAF3530469.1"/>
    </source>
</evidence>
<sequence>MLRRIPYGRRSYLRISSDSVQSRCNRGNPLADPDTQNISPLYSGKFKSYTNQGRFTYEFARETFSME</sequence>
<dbReference type="EMBL" id="QGKV02001507">
    <property type="protein sequence ID" value="KAF3530469.1"/>
    <property type="molecule type" value="Genomic_DNA"/>
</dbReference>
<gene>
    <name evidence="1" type="ORF">DY000_02039146</name>
</gene>
<organism evidence="1 2">
    <name type="scientific">Brassica cretica</name>
    <name type="common">Mustard</name>
    <dbReference type="NCBI Taxonomy" id="69181"/>
    <lineage>
        <taxon>Eukaryota</taxon>
        <taxon>Viridiplantae</taxon>
        <taxon>Streptophyta</taxon>
        <taxon>Embryophyta</taxon>
        <taxon>Tracheophyta</taxon>
        <taxon>Spermatophyta</taxon>
        <taxon>Magnoliopsida</taxon>
        <taxon>eudicotyledons</taxon>
        <taxon>Gunneridae</taxon>
        <taxon>Pentapetalae</taxon>
        <taxon>rosids</taxon>
        <taxon>malvids</taxon>
        <taxon>Brassicales</taxon>
        <taxon>Brassicaceae</taxon>
        <taxon>Brassiceae</taxon>
        <taxon>Brassica</taxon>
    </lineage>
</organism>